<feature type="region of interest" description="Disordered" evidence="1">
    <location>
        <begin position="1"/>
        <end position="21"/>
    </location>
</feature>
<sequence>MGVDPWLPTSPPRPPTVLNEPSSELPVQLLIDQHTKQWDEIKLAAYIDPSDHYLIRKIYLPQTDESDNYLWNLTTDGQYRVKSGYWQALTMTRTEDTPQTPLATTPDIAANIWKLDISPKLKHFLWRMASRALGVADNLRRRNIHVNPYCSICCTELETSEHLFFSCTNSIAIWRTLGISTTMLPDPAIAVDNKLMYLFNIHQDHSLPQISRYASFWLLWYLWKSRNNLVFNHKMMDQNVISTQILSDVEEWITNTSPQSDEGHEVHRARSQGTKWTPPDQGWVKCNYDASHHDGDRNSGLGWILCTITGAFLEAGMGKFQGRATIEESECTTLIWAIQSSWGLGYRVVDFEGDNSTITRLLNNKMTNPCLQHYLNTIMAWCSRFTAIRFTFTFREQNSCADILSKMAVDSNQLYALFNVCPMFLYLVVNSDLTFGS</sequence>
<evidence type="ECO:0000259" key="3">
    <source>
        <dbReference type="Pfam" id="PF13966"/>
    </source>
</evidence>
<evidence type="ECO:0000259" key="2">
    <source>
        <dbReference type="Pfam" id="PF13456"/>
    </source>
</evidence>
<evidence type="ECO:0000313" key="5">
    <source>
        <dbReference type="RefSeq" id="XP_010419307.1"/>
    </source>
</evidence>
<dbReference type="RefSeq" id="XP_010419307.1">
    <property type="nucleotide sequence ID" value="XM_010421005.1"/>
</dbReference>
<organism evidence="4 5">
    <name type="scientific">Camelina sativa</name>
    <name type="common">False flax</name>
    <name type="synonym">Myagrum sativum</name>
    <dbReference type="NCBI Taxonomy" id="90675"/>
    <lineage>
        <taxon>Eukaryota</taxon>
        <taxon>Viridiplantae</taxon>
        <taxon>Streptophyta</taxon>
        <taxon>Embryophyta</taxon>
        <taxon>Tracheophyta</taxon>
        <taxon>Spermatophyta</taxon>
        <taxon>Magnoliopsida</taxon>
        <taxon>eudicotyledons</taxon>
        <taxon>Gunneridae</taxon>
        <taxon>Pentapetalae</taxon>
        <taxon>rosids</taxon>
        <taxon>malvids</taxon>
        <taxon>Brassicales</taxon>
        <taxon>Brassicaceae</taxon>
        <taxon>Camelineae</taxon>
        <taxon>Camelina</taxon>
    </lineage>
</organism>
<dbReference type="GeneID" id="104705012"/>
<dbReference type="InterPro" id="IPR044730">
    <property type="entry name" value="RNase_H-like_dom_plant"/>
</dbReference>
<dbReference type="Pfam" id="PF13456">
    <property type="entry name" value="RVT_3"/>
    <property type="match status" value="1"/>
</dbReference>
<dbReference type="CDD" id="cd06222">
    <property type="entry name" value="RNase_H_like"/>
    <property type="match status" value="1"/>
</dbReference>
<dbReference type="InterPro" id="IPR026960">
    <property type="entry name" value="RVT-Znf"/>
</dbReference>
<protein>
    <submittedName>
        <fullName evidence="5">Uncharacterized protein LOC104705012</fullName>
    </submittedName>
</protein>
<dbReference type="PANTHER" id="PTHR47074:SF78">
    <property type="entry name" value="GB|AAF30348.1-RELATED"/>
    <property type="match status" value="1"/>
</dbReference>
<evidence type="ECO:0000256" key="1">
    <source>
        <dbReference type="SAM" id="MobiDB-lite"/>
    </source>
</evidence>
<dbReference type="SUPFAM" id="SSF53098">
    <property type="entry name" value="Ribonuclease H-like"/>
    <property type="match status" value="1"/>
</dbReference>
<feature type="domain" description="RNase H type-1" evidence="2">
    <location>
        <begin position="287"/>
        <end position="408"/>
    </location>
</feature>
<reference evidence="4" key="1">
    <citation type="journal article" date="2014" name="Nat. Commun.">
        <title>The emerging biofuel crop Camelina sativa retains a highly undifferentiated hexaploid genome structure.</title>
        <authorList>
            <person name="Kagale S."/>
            <person name="Koh C."/>
            <person name="Nixon J."/>
            <person name="Bollina V."/>
            <person name="Clarke W.E."/>
            <person name="Tuteja R."/>
            <person name="Spillane C."/>
            <person name="Robinson S.J."/>
            <person name="Links M.G."/>
            <person name="Clarke C."/>
            <person name="Higgins E.E."/>
            <person name="Huebert T."/>
            <person name="Sharpe A.G."/>
            <person name="Parkin I.A."/>
        </authorList>
    </citation>
    <scope>NUCLEOTIDE SEQUENCE [LARGE SCALE GENOMIC DNA]</scope>
    <source>
        <strain evidence="4">cv. DH55</strain>
    </source>
</reference>
<name>A0ABM0T173_CAMSA</name>
<evidence type="ECO:0000313" key="4">
    <source>
        <dbReference type="Proteomes" id="UP000694864"/>
    </source>
</evidence>
<dbReference type="InterPro" id="IPR052929">
    <property type="entry name" value="RNase_H-like_EbsB-rel"/>
</dbReference>
<dbReference type="InterPro" id="IPR012337">
    <property type="entry name" value="RNaseH-like_sf"/>
</dbReference>
<dbReference type="InterPro" id="IPR036397">
    <property type="entry name" value="RNaseH_sf"/>
</dbReference>
<dbReference type="Pfam" id="PF13966">
    <property type="entry name" value="zf-RVT"/>
    <property type="match status" value="1"/>
</dbReference>
<dbReference type="PANTHER" id="PTHR47074">
    <property type="entry name" value="BNAC02G40300D PROTEIN"/>
    <property type="match status" value="1"/>
</dbReference>
<dbReference type="Proteomes" id="UP000694864">
    <property type="component" value="Chromosome 7"/>
</dbReference>
<feature type="domain" description="Reverse transcriptase zinc-binding" evidence="3">
    <location>
        <begin position="81"/>
        <end position="174"/>
    </location>
</feature>
<keyword evidence="4" id="KW-1185">Reference proteome</keyword>
<reference evidence="5" key="2">
    <citation type="submission" date="2025-08" db="UniProtKB">
        <authorList>
            <consortium name="RefSeq"/>
        </authorList>
    </citation>
    <scope>IDENTIFICATION</scope>
    <source>
        <tissue evidence="5">Leaf</tissue>
    </source>
</reference>
<proteinExistence type="predicted"/>
<accession>A0ABM0T173</accession>
<gene>
    <name evidence="5" type="primary">LOC104705012</name>
</gene>
<dbReference type="Gene3D" id="3.30.420.10">
    <property type="entry name" value="Ribonuclease H-like superfamily/Ribonuclease H"/>
    <property type="match status" value="1"/>
</dbReference>
<dbReference type="InterPro" id="IPR002156">
    <property type="entry name" value="RNaseH_domain"/>
</dbReference>